<feature type="region of interest" description="Disordered" evidence="1">
    <location>
        <begin position="816"/>
        <end position="875"/>
    </location>
</feature>
<feature type="compositionally biased region" description="Polar residues" evidence="1">
    <location>
        <begin position="692"/>
        <end position="723"/>
    </location>
</feature>
<feature type="compositionally biased region" description="Basic and acidic residues" evidence="1">
    <location>
        <begin position="139"/>
        <end position="148"/>
    </location>
</feature>
<feature type="compositionally biased region" description="Basic and acidic residues" evidence="1">
    <location>
        <begin position="669"/>
        <end position="684"/>
    </location>
</feature>
<keyword evidence="4" id="KW-1185">Reference proteome</keyword>
<reference evidence="3" key="1">
    <citation type="journal article" date="2020" name="Stud. Mycol.">
        <title>101 Dothideomycetes genomes: a test case for predicting lifestyles and emergence of pathogens.</title>
        <authorList>
            <person name="Haridas S."/>
            <person name="Albert R."/>
            <person name="Binder M."/>
            <person name="Bloem J."/>
            <person name="Labutti K."/>
            <person name="Salamov A."/>
            <person name="Andreopoulos B."/>
            <person name="Baker S."/>
            <person name="Barry K."/>
            <person name="Bills G."/>
            <person name="Bluhm B."/>
            <person name="Cannon C."/>
            <person name="Castanera R."/>
            <person name="Culley D."/>
            <person name="Daum C."/>
            <person name="Ezra D."/>
            <person name="Gonzalez J."/>
            <person name="Henrissat B."/>
            <person name="Kuo A."/>
            <person name="Liang C."/>
            <person name="Lipzen A."/>
            <person name="Lutzoni F."/>
            <person name="Magnuson J."/>
            <person name="Mondo S."/>
            <person name="Nolan M."/>
            <person name="Ohm R."/>
            <person name="Pangilinan J."/>
            <person name="Park H.-J."/>
            <person name="Ramirez L."/>
            <person name="Alfaro M."/>
            <person name="Sun H."/>
            <person name="Tritt A."/>
            <person name="Yoshinaga Y."/>
            <person name="Zwiers L.-H."/>
            <person name="Turgeon B."/>
            <person name="Goodwin S."/>
            <person name="Spatafora J."/>
            <person name="Crous P."/>
            <person name="Grigoriev I."/>
        </authorList>
    </citation>
    <scope>NUCLEOTIDE SEQUENCE</scope>
    <source>
        <strain evidence="3">CBS 122368</strain>
    </source>
</reference>
<feature type="compositionally biased region" description="Polar residues" evidence="1">
    <location>
        <begin position="251"/>
        <end position="268"/>
    </location>
</feature>
<dbReference type="Proteomes" id="UP000800094">
    <property type="component" value="Unassembled WGS sequence"/>
</dbReference>
<feature type="compositionally biased region" description="Polar residues" evidence="1">
    <location>
        <begin position="194"/>
        <end position="224"/>
    </location>
</feature>
<sequence>KQEKEKQEKEKQEKEKQEKEKQEKEKQEKERLAKERLEKERLEKERQEKQRQERQERERRQREEKEKEDRKKREKREQEEREKEQWDKFFKEQEREKKEAESKKGDKDEHDHKKGGDHDRKSPLSPGPSGNGSSSGGKGGDEDGHDGYKPGGGSSTVRSEGTNKSEPNQTLPSSQAANQAQTQTPPAMQARAASQTRSDILTSPCSVATTNEVGNAQPDASDSAQGAADVGQSAIKDKSQTGAKPSPLVLDSSNTDFSNSVAGASSPTKLKPALDSGAGTTNSPSGSPDTPGTNTNGLSEEPVTPSRPTLTPKSVRSKLKGAKSPNLFGALKAAGSEVTGKYPKSASGAVSQGFDPDDRNTQSEVMSDEHLSASKPLSSNDDIESLAKRQQAAFAQPQAPSPSNGAFSFSSSQQNPKTSAGSGPPSFPSATGRPLSFGGASPTLTSPGVFPFGSAPVSSPGSPIATSASTFSAATPTNFTFQRSPVGGPIRSGKPRKGKRHVKTRGGNIPSSTHLPAPRIPSPKLPHSSFTVPSGTSGNNGVISSAQSQPGPTQPSENHAIENTENSASSDTPMPDAGTSRELTPAEKMKGLLKDLDSTPSAHTTNEPANSIAEQSVESAQPPGTGSEHPFSTKPAHSQQDTLMKDAEAEVFNPLPEDLPAPGAITIPEWDRRQLKQRLEKERLYTPPPVTPGSSASRMTAQNPNPDNYSTATNPGSYSQQRYRGSRWTPQPAYSPSSPWYSQPPPASLRPRPTTPPYSRSSYTQEPRSSSRTDTVVDNRFVYEKLPERERPQHPSYESASQGAYYRIRSISSVPLYSPTAPATTSATADAPGAGAAPAPQEPAGQAAPTSSPSRGSGPQTGDAEDGLGADELDDEEIANVTRWGAERNEEEAAEQEEALKKMAKADAKKALMGWINARAETRAAAVDVLPRRAAAEIGLIRPITIAPSIMTVALSLFNKSSLLFTFYLQLYLRLYLTLYVAFIAFRLCHHSIPRPLPQFDTVLTISPRNYNSLSTADSTPRLKSSE</sequence>
<dbReference type="AlphaFoldDB" id="A0A6A6I1P3"/>
<feature type="compositionally biased region" description="Acidic residues" evidence="1">
    <location>
        <begin position="863"/>
        <end position="875"/>
    </location>
</feature>
<feature type="compositionally biased region" description="Pro residues" evidence="1">
    <location>
        <begin position="742"/>
        <end position="756"/>
    </location>
</feature>
<proteinExistence type="predicted"/>
<feature type="transmembrane region" description="Helical" evidence="2">
    <location>
        <begin position="971"/>
        <end position="988"/>
    </location>
</feature>
<feature type="compositionally biased region" description="Basic and acidic residues" evidence="1">
    <location>
        <begin position="769"/>
        <end position="793"/>
    </location>
</feature>
<feature type="compositionally biased region" description="Polar residues" evidence="1">
    <location>
        <begin position="598"/>
        <end position="624"/>
    </location>
</feature>
<feature type="compositionally biased region" description="Basic and acidic residues" evidence="1">
    <location>
        <begin position="584"/>
        <end position="597"/>
    </location>
</feature>
<feature type="compositionally biased region" description="Polar residues" evidence="1">
    <location>
        <begin position="528"/>
        <end position="572"/>
    </location>
</feature>
<feature type="compositionally biased region" description="Low complexity" evidence="1">
    <location>
        <begin position="390"/>
        <end position="432"/>
    </location>
</feature>
<keyword evidence="2" id="KW-0472">Membrane</keyword>
<feature type="region of interest" description="Disordered" evidence="1">
    <location>
        <begin position="1"/>
        <end position="804"/>
    </location>
</feature>
<feature type="compositionally biased region" description="Basic and acidic residues" evidence="1">
    <location>
        <begin position="1"/>
        <end position="122"/>
    </location>
</feature>
<feature type="compositionally biased region" description="Basic and acidic residues" evidence="1">
    <location>
        <begin position="356"/>
        <end position="372"/>
    </location>
</feature>
<feature type="compositionally biased region" description="Low complexity" evidence="1">
    <location>
        <begin position="175"/>
        <end position="193"/>
    </location>
</feature>
<organism evidence="3 4">
    <name type="scientific">Trematosphaeria pertusa</name>
    <dbReference type="NCBI Taxonomy" id="390896"/>
    <lineage>
        <taxon>Eukaryota</taxon>
        <taxon>Fungi</taxon>
        <taxon>Dikarya</taxon>
        <taxon>Ascomycota</taxon>
        <taxon>Pezizomycotina</taxon>
        <taxon>Dothideomycetes</taxon>
        <taxon>Pleosporomycetidae</taxon>
        <taxon>Pleosporales</taxon>
        <taxon>Massarineae</taxon>
        <taxon>Trematosphaeriaceae</taxon>
        <taxon>Trematosphaeria</taxon>
    </lineage>
</organism>
<feature type="compositionally biased region" description="Gly residues" evidence="1">
    <location>
        <begin position="129"/>
        <end position="138"/>
    </location>
</feature>
<name>A0A6A6I1P3_9PLEO</name>
<feature type="compositionally biased region" description="Polar residues" evidence="1">
    <location>
        <begin position="155"/>
        <end position="174"/>
    </location>
</feature>
<keyword evidence="2" id="KW-0812">Transmembrane</keyword>
<accession>A0A6A6I1P3</accession>
<dbReference type="RefSeq" id="XP_033678504.1">
    <property type="nucleotide sequence ID" value="XM_033833975.1"/>
</dbReference>
<feature type="compositionally biased region" description="Low complexity" evidence="1">
    <location>
        <begin position="730"/>
        <end position="741"/>
    </location>
</feature>
<feature type="compositionally biased region" description="Polar residues" evidence="1">
    <location>
        <begin position="278"/>
        <end position="298"/>
    </location>
</feature>
<dbReference type="GeneID" id="54587305"/>
<gene>
    <name evidence="3" type="ORF">BU26DRAFT_570190</name>
</gene>
<feature type="compositionally biased region" description="Low complexity" evidence="1">
    <location>
        <begin position="819"/>
        <end position="850"/>
    </location>
</feature>
<evidence type="ECO:0000313" key="4">
    <source>
        <dbReference type="Proteomes" id="UP000800094"/>
    </source>
</evidence>
<feature type="compositionally biased region" description="Low complexity" evidence="1">
    <location>
        <begin position="465"/>
        <end position="481"/>
    </location>
</feature>
<feature type="non-terminal residue" evidence="3">
    <location>
        <position position="1"/>
    </location>
</feature>
<evidence type="ECO:0000256" key="1">
    <source>
        <dbReference type="SAM" id="MobiDB-lite"/>
    </source>
</evidence>
<feature type="compositionally biased region" description="Basic residues" evidence="1">
    <location>
        <begin position="493"/>
        <end position="504"/>
    </location>
</feature>
<feature type="compositionally biased region" description="Polar residues" evidence="1">
    <location>
        <begin position="851"/>
        <end position="860"/>
    </location>
</feature>
<evidence type="ECO:0000313" key="3">
    <source>
        <dbReference type="EMBL" id="KAF2243500.1"/>
    </source>
</evidence>
<dbReference type="EMBL" id="ML987205">
    <property type="protein sequence ID" value="KAF2243500.1"/>
    <property type="molecule type" value="Genomic_DNA"/>
</dbReference>
<evidence type="ECO:0000256" key="2">
    <source>
        <dbReference type="SAM" id="Phobius"/>
    </source>
</evidence>
<keyword evidence="2" id="KW-1133">Transmembrane helix</keyword>
<protein>
    <submittedName>
        <fullName evidence="3">Uncharacterized protein</fullName>
    </submittedName>
</protein>